<proteinExistence type="predicted"/>
<accession>A0A0A8ZP45</accession>
<reference evidence="1" key="2">
    <citation type="journal article" date="2015" name="Data Brief">
        <title>Shoot transcriptome of the giant reed, Arundo donax.</title>
        <authorList>
            <person name="Barrero R.A."/>
            <person name="Guerrero F.D."/>
            <person name="Moolhuijzen P."/>
            <person name="Goolsby J.A."/>
            <person name="Tidwell J."/>
            <person name="Bellgard S.E."/>
            <person name="Bellgard M.I."/>
        </authorList>
    </citation>
    <scope>NUCLEOTIDE SEQUENCE</scope>
    <source>
        <tissue evidence="1">Shoot tissue taken approximately 20 cm above the soil surface</tissue>
    </source>
</reference>
<evidence type="ECO:0000313" key="1">
    <source>
        <dbReference type="EMBL" id="JAD40566.1"/>
    </source>
</evidence>
<sequence length="41" mass="4837">MQCILWSTNISQSFWTKKITTLSTPPYNHVIHSFQPKSTFH</sequence>
<reference evidence="1" key="1">
    <citation type="submission" date="2014-09" db="EMBL/GenBank/DDBJ databases">
        <authorList>
            <person name="Magalhaes I.L.F."/>
            <person name="Oliveira U."/>
            <person name="Santos F.R."/>
            <person name="Vidigal T.H.D.A."/>
            <person name="Brescovit A.D."/>
            <person name="Santos A.J."/>
        </authorList>
    </citation>
    <scope>NUCLEOTIDE SEQUENCE</scope>
    <source>
        <tissue evidence="1">Shoot tissue taken approximately 20 cm above the soil surface</tissue>
    </source>
</reference>
<dbReference type="AlphaFoldDB" id="A0A0A8ZP45"/>
<name>A0A0A8ZP45_ARUDO</name>
<protein>
    <submittedName>
        <fullName evidence="1">Uncharacterized protein</fullName>
    </submittedName>
</protein>
<dbReference type="EMBL" id="GBRH01257329">
    <property type="protein sequence ID" value="JAD40566.1"/>
    <property type="molecule type" value="Transcribed_RNA"/>
</dbReference>
<organism evidence="1">
    <name type="scientific">Arundo donax</name>
    <name type="common">Giant reed</name>
    <name type="synonym">Donax arundinaceus</name>
    <dbReference type="NCBI Taxonomy" id="35708"/>
    <lineage>
        <taxon>Eukaryota</taxon>
        <taxon>Viridiplantae</taxon>
        <taxon>Streptophyta</taxon>
        <taxon>Embryophyta</taxon>
        <taxon>Tracheophyta</taxon>
        <taxon>Spermatophyta</taxon>
        <taxon>Magnoliopsida</taxon>
        <taxon>Liliopsida</taxon>
        <taxon>Poales</taxon>
        <taxon>Poaceae</taxon>
        <taxon>PACMAD clade</taxon>
        <taxon>Arundinoideae</taxon>
        <taxon>Arundineae</taxon>
        <taxon>Arundo</taxon>
    </lineage>
</organism>